<dbReference type="GeneID" id="5483618"/>
<proteinExistence type="predicted"/>
<dbReference type="Proteomes" id="UP000001312">
    <property type="component" value="Unassembled WGS sequence"/>
</dbReference>
<dbReference type="AlphaFoldDB" id="A7F1H5"/>
<evidence type="ECO:0000313" key="2">
    <source>
        <dbReference type="Proteomes" id="UP000001312"/>
    </source>
</evidence>
<sequence length="58" mass="6587">MLLFMSRVRFEIGIKLSAKIEMFIVFNAEAKISVYSSNTMIGSNRKTIVDFIYYGKGG</sequence>
<reference evidence="2" key="1">
    <citation type="journal article" date="2011" name="PLoS Genet.">
        <title>Genomic analysis of the necrotrophic fungal pathogens Sclerotinia sclerotiorum and Botrytis cinerea.</title>
        <authorList>
            <person name="Amselem J."/>
            <person name="Cuomo C.A."/>
            <person name="van Kan J.A."/>
            <person name="Viaud M."/>
            <person name="Benito E.P."/>
            <person name="Couloux A."/>
            <person name="Coutinho P.M."/>
            <person name="de Vries R.P."/>
            <person name="Dyer P.S."/>
            <person name="Fillinger S."/>
            <person name="Fournier E."/>
            <person name="Gout L."/>
            <person name="Hahn M."/>
            <person name="Kohn L."/>
            <person name="Lapalu N."/>
            <person name="Plummer K.M."/>
            <person name="Pradier J.M."/>
            <person name="Quevillon E."/>
            <person name="Sharon A."/>
            <person name="Simon A."/>
            <person name="ten Have A."/>
            <person name="Tudzynski B."/>
            <person name="Tudzynski P."/>
            <person name="Wincker P."/>
            <person name="Andrew M."/>
            <person name="Anthouard V."/>
            <person name="Beever R.E."/>
            <person name="Beffa R."/>
            <person name="Benoit I."/>
            <person name="Bouzid O."/>
            <person name="Brault B."/>
            <person name="Chen Z."/>
            <person name="Choquer M."/>
            <person name="Collemare J."/>
            <person name="Cotton P."/>
            <person name="Danchin E.G."/>
            <person name="Da Silva C."/>
            <person name="Gautier A."/>
            <person name="Giraud C."/>
            <person name="Giraud T."/>
            <person name="Gonzalez C."/>
            <person name="Grossetete S."/>
            <person name="Guldener U."/>
            <person name="Henrissat B."/>
            <person name="Howlett B.J."/>
            <person name="Kodira C."/>
            <person name="Kretschmer M."/>
            <person name="Lappartient A."/>
            <person name="Leroch M."/>
            <person name="Levis C."/>
            <person name="Mauceli E."/>
            <person name="Neuveglise C."/>
            <person name="Oeser B."/>
            <person name="Pearson M."/>
            <person name="Poulain J."/>
            <person name="Poussereau N."/>
            <person name="Quesneville H."/>
            <person name="Rascle C."/>
            <person name="Schumacher J."/>
            <person name="Segurens B."/>
            <person name="Sexton A."/>
            <person name="Silva E."/>
            <person name="Sirven C."/>
            <person name="Soanes D.M."/>
            <person name="Talbot N.J."/>
            <person name="Templeton M."/>
            <person name="Yandava C."/>
            <person name="Yarden O."/>
            <person name="Zeng Q."/>
            <person name="Rollins J.A."/>
            <person name="Lebrun M.H."/>
            <person name="Dickman M."/>
        </authorList>
    </citation>
    <scope>NUCLEOTIDE SEQUENCE [LARGE SCALE GENOMIC DNA]</scope>
    <source>
        <strain evidence="2">ATCC 18683 / 1980 / Ss-1</strain>
    </source>
</reference>
<evidence type="ECO:0000313" key="1">
    <source>
        <dbReference type="EMBL" id="EDN95567.1"/>
    </source>
</evidence>
<dbReference type="EMBL" id="CH476638">
    <property type="protein sequence ID" value="EDN95567.1"/>
    <property type="molecule type" value="Genomic_DNA"/>
</dbReference>
<gene>
    <name evidence="1" type="ORF">SS1G_11445</name>
</gene>
<dbReference type="KEGG" id="ssl:SS1G_11445"/>
<accession>A7F1H5</accession>
<dbReference type="InParanoid" id="A7F1H5"/>
<name>A7F1H5_SCLS1</name>
<protein>
    <submittedName>
        <fullName evidence="1">Uncharacterized protein</fullName>
    </submittedName>
</protein>
<dbReference type="RefSeq" id="XP_001587453.1">
    <property type="nucleotide sequence ID" value="XM_001587403.1"/>
</dbReference>
<organism evidence="1 2">
    <name type="scientific">Sclerotinia sclerotiorum (strain ATCC 18683 / 1980 / Ss-1)</name>
    <name type="common">White mold</name>
    <name type="synonym">Whetzelinia sclerotiorum</name>
    <dbReference type="NCBI Taxonomy" id="665079"/>
    <lineage>
        <taxon>Eukaryota</taxon>
        <taxon>Fungi</taxon>
        <taxon>Dikarya</taxon>
        <taxon>Ascomycota</taxon>
        <taxon>Pezizomycotina</taxon>
        <taxon>Leotiomycetes</taxon>
        <taxon>Helotiales</taxon>
        <taxon>Sclerotiniaceae</taxon>
        <taxon>Sclerotinia</taxon>
    </lineage>
</organism>
<keyword evidence="2" id="KW-1185">Reference proteome</keyword>